<protein>
    <submittedName>
        <fullName evidence="2">Uncharacterized protein</fullName>
    </submittedName>
</protein>
<keyword evidence="1" id="KW-0472">Membrane</keyword>
<dbReference type="Proteomes" id="UP001500827">
    <property type="component" value="Unassembled WGS sequence"/>
</dbReference>
<comment type="caution">
    <text evidence="2">The sequence shown here is derived from an EMBL/GenBank/DDBJ whole genome shotgun (WGS) entry which is preliminary data.</text>
</comment>
<proteinExistence type="predicted"/>
<dbReference type="EMBL" id="BAABBM010000001">
    <property type="protein sequence ID" value="GAA3904326.1"/>
    <property type="molecule type" value="Genomic_DNA"/>
</dbReference>
<name>A0ABP7LQZ8_9SPHN</name>
<organism evidence="2 3">
    <name type="scientific">Sphingomonas limnosediminicola</name>
    <dbReference type="NCBI Taxonomy" id="940133"/>
    <lineage>
        <taxon>Bacteria</taxon>
        <taxon>Pseudomonadati</taxon>
        <taxon>Pseudomonadota</taxon>
        <taxon>Alphaproteobacteria</taxon>
        <taxon>Sphingomonadales</taxon>
        <taxon>Sphingomonadaceae</taxon>
        <taxon>Sphingomonas</taxon>
    </lineage>
</organism>
<keyword evidence="3" id="KW-1185">Reference proteome</keyword>
<reference evidence="3" key="1">
    <citation type="journal article" date="2019" name="Int. J. Syst. Evol. Microbiol.">
        <title>The Global Catalogue of Microorganisms (GCM) 10K type strain sequencing project: providing services to taxonomists for standard genome sequencing and annotation.</title>
        <authorList>
            <consortium name="The Broad Institute Genomics Platform"/>
            <consortium name="The Broad Institute Genome Sequencing Center for Infectious Disease"/>
            <person name="Wu L."/>
            <person name="Ma J."/>
        </authorList>
    </citation>
    <scope>NUCLEOTIDE SEQUENCE [LARGE SCALE GENOMIC DNA]</scope>
    <source>
        <strain evidence="3">JCM 17543</strain>
    </source>
</reference>
<feature type="transmembrane region" description="Helical" evidence="1">
    <location>
        <begin position="35"/>
        <end position="57"/>
    </location>
</feature>
<feature type="transmembrane region" description="Helical" evidence="1">
    <location>
        <begin position="6"/>
        <end position="23"/>
    </location>
</feature>
<evidence type="ECO:0000313" key="2">
    <source>
        <dbReference type="EMBL" id="GAA3904326.1"/>
    </source>
</evidence>
<sequence length="71" mass="7335">MTGFIILGAVAAVVGLGLLVTAIRHQSEQQPRYAAMLIGGMMMTAFGIVIAGFAIAYQRTAPLDLNAGAGR</sequence>
<evidence type="ECO:0000313" key="3">
    <source>
        <dbReference type="Proteomes" id="UP001500827"/>
    </source>
</evidence>
<dbReference type="RefSeq" id="WP_344699906.1">
    <property type="nucleotide sequence ID" value="NZ_BAABBM010000001.1"/>
</dbReference>
<keyword evidence="1" id="KW-0812">Transmembrane</keyword>
<evidence type="ECO:0000256" key="1">
    <source>
        <dbReference type="SAM" id="Phobius"/>
    </source>
</evidence>
<accession>A0ABP7LQZ8</accession>
<gene>
    <name evidence="2" type="ORF">GCM10022276_23690</name>
</gene>
<keyword evidence="1" id="KW-1133">Transmembrane helix</keyword>